<keyword evidence="2 5" id="KW-0963">Cytoplasm</keyword>
<feature type="binding site" evidence="5">
    <location>
        <begin position="138"/>
        <end position="142"/>
    </location>
    <ligand>
        <name>substrate</name>
    </ligand>
</feature>
<dbReference type="InterPro" id="IPR010076">
    <property type="entry name" value="BioH"/>
</dbReference>
<reference evidence="7 8" key="1">
    <citation type="submission" date="2015-11" db="EMBL/GenBank/DDBJ databases">
        <title>Genomic analysis of 38 Legionella species identifies large and diverse effector repertoires.</title>
        <authorList>
            <person name="Burstein D."/>
            <person name="Amaro F."/>
            <person name="Zusman T."/>
            <person name="Lifshitz Z."/>
            <person name="Cohen O."/>
            <person name="Gilbert J.A."/>
            <person name="Pupko T."/>
            <person name="Shuman H.A."/>
            <person name="Segal G."/>
        </authorList>
    </citation>
    <scope>NUCLEOTIDE SEQUENCE [LARGE SCALE GENOMIC DNA]</scope>
    <source>
        <strain evidence="7 8">ATCC 49508</strain>
    </source>
</reference>
<comment type="function">
    <text evidence="5">The physiological role of BioH is to remove the methyl group introduced by BioC when the pimeloyl moiety is complete. It allows to synthesize pimeloyl-ACP via the fatty acid synthetic pathway through the hydrolysis of the ester bonds of pimeloyl-ACP esters.</text>
</comment>
<feature type="binding site" evidence="5">
    <location>
        <position position="20"/>
    </location>
    <ligand>
        <name>substrate</name>
    </ligand>
</feature>
<dbReference type="GO" id="GO:0005737">
    <property type="term" value="C:cytoplasm"/>
    <property type="evidence" value="ECO:0007669"/>
    <property type="project" value="UniProtKB-SubCell"/>
</dbReference>
<evidence type="ECO:0000256" key="2">
    <source>
        <dbReference type="ARBA" id="ARBA00022490"/>
    </source>
</evidence>
<dbReference type="GO" id="GO:0090499">
    <property type="term" value="F:pimelyl-[acyl-carrier protein] methyl ester esterase activity"/>
    <property type="evidence" value="ECO:0007669"/>
    <property type="project" value="UniProtKB-EC"/>
</dbReference>
<evidence type="ECO:0000256" key="3">
    <source>
        <dbReference type="ARBA" id="ARBA00022756"/>
    </source>
</evidence>
<feature type="active site" description="Nucleophile" evidence="5">
    <location>
        <position position="77"/>
    </location>
</feature>
<feature type="active site" evidence="5">
    <location>
        <position position="192"/>
    </location>
</feature>
<comment type="subunit">
    <text evidence="5">Monomer.</text>
</comment>
<feature type="domain" description="AB hydrolase-1" evidence="6">
    <location>
        <begin position="13"/>
        <end position="226"/>
    </location>
</feature>
<proteinExistence type="inferred from homology"/>
<dbReference type="PANTHER" id="PTHR43798">
    <property type="entry name" value="MONOACYLGLYCEROL LIPASE"/>
    <property type="match status" value="1"/>
</dbReference>
<dbReference type="EC" id="3.1.1.85" evidence="5"/>
<dbReference type="PANTHER" id="PTHR43798:SF31">
    <property type="entry name" value="AB HYDROLASE SUPERFAMILY PROTEIN YCLE"/>
    <property type="match status" value="1"/>
</dbReference>
<dbReference type="UniPathway" id="UPA00078"/>
<dbReference type="AlphaFoldDB" id="A0A0W1A6S1"/>
<dbReference type="Gene3D" id="3.40.50.1820">
    <property type="entry name" value="alpha/beta hydrolase"/>
    <property type="match status" value="1"/>
</dbReference>
<gene>
    <name evidence="5 7" type="primary">bioH</name>
    <name evidence="7" type="ORF">Lwor_2105</name>
</gene>
<organism evidence="7 8">
    <name type="scientific">Legionella worsleiensis</name>
    <dbReference type="NCBI Taxonomy" id="45076"/>
    <lineage>
        <taxon>Bacteria</taxon>
        <taxon>Pseudomonadati</taxon>
        <taxon>Pseudomonadota</taxon>
        <taxon>Gammaproteobacteria</taxon>
        <taxon>Legionellales</taxon>
        <taxon>Legionellaceae</taxon>
        <taxon>Legionella</taxon>
    </lineage>
</organism>
<dbReference type="SUPFAM" id="SSF53474">
    <property type="entry name" value="alpha/beta-Hydrolases"/>
    <property type="match status" value="1"/>
</dbReference>
<dbReference type="GO" id="GO:0016020">
    <property type="term" value="C:membrane"/>
    <property type="evidence" value="ECO:0007669"/>
    <property type="project" value="TreeGrafter"/>
</dbReference>
<comment type="similarity">
    <text evidence="5">Belongs to the AB hydrolase superfamily. Carboxylesterase BioH family.</text>
</comment>
<feature type="active site" evidence="5">
    <location>
        <position position="220"/>
    </location>
</feature>
<evidence type="ECO:0000259" key="6">
    <source>
        <dbReference type="Pfam" id="PF00561"/>
    </source>
</evidence>
<comment type="caution">
    <text evidence="7">The sequence shown here is derived from an EMBL/GenBank/DDBJ whole genome shotgun (WGS) entry which is preliminary data.</text>
</comment>
<keyword evidence="1 5" id="KW-0719">Serine esterase</keyword>
<feature type="binding site" evidence="5">
    <location>
        <begin position="77"/>
        <end position="78"/>
    </location>
    <ligand>
        <name>substrate</name>
    </ligand>
</feature>
<dbReference type="InterPro" id="IPR029058">
    <property type="entry name" value="AB_hydrolase_fold"/>
</dbReference>
<comment type="subcellular location">
    <subcellularLocation>
        <location evidence="5">Cytoplasm</location>
    </subcellularLocation>
</comment>
<evidence type="ECO:0000256" key="4">
    <source>
        <dbReference type="ARBA" id="ARBA00022801"/>
    </source>
</evidence>
<evidence type="ECO:0000256" key="1">
    <source>
        <dbReference type="ARBA" id="ARBA00022487"/>
    </source>
</evidence>
<evidence type="ECO:0000256" key="5">
    <source>
        <dbReference type="HAMAP-Rule" id="MF_01260"/>
    </source>
</evidence>
<keyword evidence="3 5" id="KW-0093">Biotin biosynthesis</keyword>
<dbReference type="OrthoDB" id="9780744at2"/>
<feature type="binding site" evidence="5">
    <location>
        <position position="220"/>
    </location>
    <ligand>
        <name>substrate</name>
    </ligand>
</feature>
<name>A0A0W1A6S1_9GAMM</name>
<comment type="catalytic activity">
    <reaction evidence="5">
        <text>6-carboxyhexanoyl-[ACP] methyl ester + H2O = 6-carboxyhexanoyl-[ACP] + methanol + H(+)</text>
        <dbReference type="Rhea" id="RHEA:42700"/>
        <dbReference type="Rhea" id="RHEA-COMP:9955"/>
        <dbReference type="Rhea" id="RHEA-COMP:10186"/>
        <dbReference type="ChEBI" id="CHEBI:15377"/>
        <dbReference type="ChEBI" id="CHEBI:15378"/>
        <dbReference type="ChEBI" id="CHEBI:17790"/>
        <dbReference type="ChEBI" id="CHEBI:78846"/>
        <dbReference type="ChEBI" id="CHEBI:82735"/>
        <dbReference type="EC" id="3.1.1.85"/>
    </reaction>
</comment>
<dbReference type="InterPro" id="IPR050266">
    <property type="entry name" value="AB_hydrolase_sf"/>
</dbReference>
<protein>
    <recommendedName>
        <fullName evidence="5">Pimeloyl-[acyl-carrier protein] methyl ester esterase</fullName>
        <ecNumber evidence="5">3.1.1.85</ecNumber>
    </recommendedName>
    <alternativeName>
        <fullName evidence="5">Biotin synthesis protein BioH</fullName>
    </alternativeName>
    <alternativeName>
        <fullName evidence="5">Carboxylesterase BioH</fullName>
    </alternativeName>
</protein>
<evidence type="ECO:0000313" key="8">
    <source>
        <dbReference type="Proteomes" id="UP000054662"/>
    </source>
</evidence>
<evidence type="ECO:0000313" key="7">
    <source>
        <dbReference type="EMBL" id="KTD76880.1"/>
    </source>
</evidence>
<accession>A0A0W1A6S1</accession>
<dbReference type="GO" id="GO:0009102">
    <property type="term" value="P:biotin biosynthetic process"/>
    <property type="evidence" value="ECO:0007669"/>
    <property type="project" value="UniProtKB-UniRule"/>
</dbReference>
<dbReference type="PATRIC" id="fig|45076.6.peg.2305"/>
<dbReference type="Proteomes" id="UP000054662">
    <property type="component" value="Unassembled WGS sequence"/>
</dbReference>
<dbReference type="HAMAP" id="MF_01260">
    <property type="entry name" value="Carboxylester"/>
    <property type="match status" value="1"/>
</dbReference>
<comment type="pathway">
    <text evidence="5">Cofactor biosynthesis; biotin biosynthesis.</text>
</comment>
<keyword evidence="8" id="KW-1185">Reference proteome</keyword>
<dbReference type="EMBL" id="LNZC01000027">
    <property type="protein sequence ID" value="KTD76880.1"/>
    <property type="molecule type" value="Genomic_DNA"/>
</dbReference>
<dbReference type="STRING" id="45076.Lwor_2105"/>
<dbReference type="RefSeq" id="WP_058493867.1">
    <property type="nucleotide sequence ID" value="NZ_CBCRUR010000022.1"/>
</dbReference>
<dbReference type="Pfam" id="PF00561">
    <property type="entry name" value="Abhydrolase_1"/>
    <property type="match status" value="1"/>
</dbReference>
<dbReference type="InterPro" id="IPR000073">
    <property type="entry name" value="AB_hydrolase_1"/>
</dbReference>
<keyword evidence="4 5" id="KW-0378">Hydrolase</keyword>
<sequence>MNLHITSYGTGIPLVFFHGWGFDSQIWHSLIPYLEQKYQILLVDLPGFGLSSIQDWHSFKRNLLTSLPPRFLLAGWSLGGLFATRLAIEEQHRIIKLVNITSSPRFIAEEMWPGVSKEVFARFYQNLSRDNNKTVQEFISLQLGKQKIELPQTTLSTQKGLESGLKILEEWDLRERLNSLQLPVCYMFGRLDPITPLKTMEHMRRIYPDFKYVVFHKAAHMPFLSHTDLFIDEFTGFIQ</sequence>